<proteinExistence type="predicted"/>
<reference evidence="1" key="1">
    <citation type="journal article" date="2021" name="Environ. Microbiol.">
        <title>Gene family expansions and transcriptome signatures uncover fungal adaptations to wood decay.</title>
        <authorList>
            <person name="Hage H."/>
            <person name="Miyauchi S."/>
            <person name="Viragh M."/>
            <person name="Drula E."/>
            <person name="Min B."/>
            <person name="Chaduli D."/>
            <person name="Navarro D."/>
            <person name="Favel A."/>
            <person name="Norest M."/>
            <person name="Lesage-Meessen L."/>
            <person name="Balint B."/>
            <person name="Merenyi Z."/>
            <person name="de Eugenio L."/>
            <person name="Morin E."/>
            <person name="Martinez A.T."/>
            <person name="Baldrian P."/>
            <person name="Stursova M."/>
            <person name="Martinez M.J."/>
            <person name="Novotny C."/>
            <person name="Magnuson J.K."/>
            <person name="Spatafora J.W."/>
            <person name="Maurice S."/>
            <person name="Pangilinan J."/>
            <person name="Andreopoulos W."/>
            <person name="LaButti K."/>
            <person name="Hundley H."/>
            <person name="Na H."/>
            <person name="Kuo A."/>
            <person name="Barry K."/>
            <person name="Lipzen A."/>
            <person name="Henrissat B."/>
            <person name="Riley R."/>
            <person name="Ahrendt S."/>
            <person name="Nagy L.G."/>
            <person name="Grigoriev I.V."/>
            <person name="Martin F."/>
            <person name="Rosso M.N."/>
        </authorList>
    </citation>
    <scope>NUCLEOTIDE SEQUENCE</scope>
    <source>
        <strain evidence="1">CBS 384.51</strain>
    </source>
</reference>
<evidence type="ECO:0000313" key="2">
    <source>
        <dbReference type="Proteomes" id="UP001055072"/>
    </source>
</evidence>
<comment type="caution">
    <text evidence="1">The sequence shown here is derived from an EMBL/GenBank/DDBJ whole genome shotgun (WGS) entry which is preliminary data.</text>
</comment>
<dbReference type="Proteomes" id="UP001055072">
    <property type="component" value="Unassembled WGS sequence"/>
</dbReference>
<sequence length="165" mass="17786">MGVNGETTAAFTAFSAHLYEWTLIPQYLSAATLSADFVINHLYDGKIILDGINVGSCSLSSTLVTYNSGFMIDRLSVLALATSDSSYSSFLSKLISTAVIYPHWTNTVDGIIIEGPGDEKSATSNGFGIALKGGLYIDMFFHPIASVNPLRLRGVNTKQSEVERH</sequence>
<keyword evidence="2" id="KW-1185">Reference proteome</keyword>
<protein>
    <submittedName>
        <fullName evidence="1">Uncharacterized protein</fullName>
    </submittedName>
</protein>
<evidence type="ECO:0000313" key="1">
    <source>
        <dbReference type="EMBL" id="KAI0083421.1"/>
    </source>
</evidence>
<accession>A0ACB8TN34</accession>
<organism evidence="1 2">
    <name type="scientific">Irpex rosettiformis</name>
    <dbReference type="NCBI Taxonomy" id="378272"/>
    <lineage>
        <taxon>Eukaryota</taxon>
        <taxon>Fungi</taxon>
        <taxon>Dikarya</taxon>
        <taxon>Basidiomycota</taxon>
        <taxon>Agaricomycotina</taxon>
        <taxon>Agaricomycetes</taxon>
        <taxon>Polyporales</taxon>
        <taxon>Irpicaceae</taxon>
        <taxon>Irpex</taxon>
    </lineage>
</organism>
<name>A0ACB8TN34_9APHY</name>
<dbReference type="EMBL" id="MU274966">
    <property type="protein sequence ID" value="KAI0083421.1"/>
    <property type="molecule type" value="Genomic_DNA"/>
</dbReference>
<gene>
    <name evidence="1" type="ORF">BDY19DRAFT_998569</name>
</gene>